<accession>A0A1U7DEZ0</accession>
<accession>A0A2M9DGT7</accession>
<dbReference type="Proteomes" id="UP000187266">
    <property type="component" value="Chromosome"/>
</dbReference>
<sequence length="133" mass="14405">MPQTRESNTVTNILIVEDQMVIAYFLDDLLDDLGYRVSGIARNGREAESMAKEERPTIAMVDVSVAAARDGVEIARDLVEKYGTRIIFMSGHDDVADWPEVKALRPVAVLGKPCLPAHIEAALRAADAPAASA</sequence>
<dbReference type="OrthoDB" id="582170at2"/>
<evidence type="ECO:0000256" key="1">
    <source>
        <dbReference type="ARBA" id="ARBA00022553"/>
    </source>
</evidence>
<dbReference type="PROSITE" id="PS50110">
    <property type="entry name" value="RESPONSE_REGULATORY"/>
    <property type="match status" value="1"/>
</dbReference>
<dbReference type="Gene3D" id="3.40.50.2300">
    <property type="match status" value="1"/>
</dbReference>
<dbReference type="InterPro" id="IPR050595">
    <property type="entry name" value="Bact_response_regulator"/>
</dbReference>
<dbReference type="PANTHER" id="PTHR44591">
    <property type="entry name" value="STRESS RESPONSE REGULATOR PROTEIN 1"/>
    <property type="match status" value="1"/>
</dbReference>
<dbReference type="Pfam" id="PF00072">
    <property type="entry name" value="Response_reg"/>
    <property type="match status" value="1"/>
</dbReference>
<evidence type="ECO:0000313" key="3">
    <source>
        <dbReference type="Proteomes" id="UP000187266"/>
    </source>
</evidence>
<dbReference type="EMBL" id="CP019124">
    <property type="protein sequence ID" value="APX88526.1"/>
    <property type="molecule type" value="Genomic_DNA"/>
</dbReference>
<dbReference type="PANTHER" id="PTHR44591:SF3">
    <property type="entry name" value="RESPONSE REGULATORY DOMAIN-CONTAINING PROTEIN"/>
    <property type="match status" value="1"/>
</dbReference>
<name>A0A1U7DEZ0_9RHOB</name>
<dbReference type="InterPro" id="IPR011006">
    <property type="entry name" value="CheY-like_superfamily"/>
</dbReference>
<gene>
    <name evidence="2" type="ORF">BV394_01280</name>
</gene>
<keyword evidence="1" id="KW-0597">Phosphoprotein</keyword>
<dbReference type="SMART" id="SM00448">
    <property type="entry name" value="REC"/>
    <property type="match status" value="1"/>
</dbReference>
<dbReference type="STRING" id="1267768.BV394_01280"/>
<dbReference type="AlphaFoldDB" id="A0A1U7DEZ0"/>
<dbReference type="SUPFAM" id="SSF52172">
    <property type="entry name" value="CheY-like"/>
    <property type="match status" value="1"/>
</dbReference>
<evidence type="ECO:0000313" key="2">
    <source>
        <dbReference type="EMBL" id="APX88526.1"/>
    </source>
</evidence>
<reference evidence="2 3" key="1">
    <citation type="submission" date="2017-01" db="EMBL/GenBank/DDBJ databases">
        <title>Genomic analysis of Xuhuaishuia manganoxidans DY6-4.</title>
        <authorList>
            <person name="Wang X."/>
        </authorList>
    </citation>
    <scope>NUCLEOTIDE SEQUENCE [LARGE SCALE GENOMIC DNA]</scope>
    <source>
        <strain evidence="2 3">DY6-4</strain>
    </source>
</reference>
<dbReference type="InterPro" id="IPR001789">
    <property type="entry name" value="Sig_transdc_resp-reg_receiver"/>
</dbReference>
<dbReference type="GO" id="GO:0000160">
    <property type="term" value="P:phosphorelay signal transduction system"/>
    <property type="evidence" value="ECO:0007669"/>
    <property type="project" value="InterPro"/>
</dbReference>
<proteinExistence type="predicted"/>
<keyword evidence="3" id="KW-1185">Reference proteome</keyword>
<protein>
    <submittedName>
        <fullName evidence="2">Uncharacterized protein</fullName>
    </submittedName>
</protein>
<dbReference type="RefSeq" id="WP_076978551.1">
    <property type="nucleotide sequence ID" value="NZ_CP019124.1"/>
</dbReference>
<organism evidence="2 3">
    <name type="scientific">Brevirhabdus pacifica</name>
    <dbReference type="NCBI Taxonomy" id="1267768"/>
    <lineage>
        <taxon>Bacteria</taxon>
        <taxon>Pseudomonadati</taxon>
        <taxon>Pseudomonadota</taxon>
        <taxon>Alphaproteobacteria</taxon>
        <taxon>Rhodobacterales</taxon>
        <taxon>Paracoccaceae</taxon>
        <taxon>Brevirhabdus</taxon>
    </lineage>
</organism>